<protein>
    <submittedName>
        <fullName evidence="2">Uncharacterized protein</fullName>
    </submittedName>
</protein>
<organism evidence="2">
    <name type="scientific">uncultured Sulfurovum sp</name>
    <dbReference type="NCBI Taxonomy" id="269237"/>
    <lineage>
        <taxon>Bacteria</taxon>
        <taxon>Pseudomonadati</taxon>
        <taxon>Campylobacterota</taxon>
        <taxon>Epsilonproteobacteria</taxon>
        <taxon>Campylobacterales</taxon>
        <taxon>Sulfurovaceae</taxon>
        <taxon>Sulfurovum</taxon>
        <taxon>environmental samples</taxon>
    </lineage>
</organism>
<accession>A0A6S6TBI0</accession>
<reference evidence="2" key="1">
    <citation type="submission" date="2020-01" db="EMBL/GenBank/DDBJ databases">
        <authorList>
            <person name="Meier V. D."/>
            <person name="Meier V D."/>
        </authorList>
    </citation>
    <scope>NUCLEOTIDE SEQUENCE</scope>
    <source>
        <strain evidence="2">HLG_WM_MAG_03</strain>
    </source>
</reference>
<dbReference type="EMBL" id="CACVAR010000267">
    <property type="protein sequence ID" value="CAA6816684.1"/>
    <property type="molecule type" value="Genomic_DNA"/>
</dbReference>
<dbReference type="AlphaFoldDB" id="A0A6S6TBI0"/>
<proteinExistence type="predicted"/>
<evidence type="ECO:0000256" key="1">
    <source>
        <dbReference type="SAM" id="Phobius"/>
    </source>
</evidence>
<keyword evidence="1" id="KW-1133">Transmembrane helix</keyword>
<name>A0A6S6TBI0_9BACT</name>
<evidence type="ECO:0000313" key="2">
    <source>
        <dbReference type="EMBL" id="CAA6816684.1"/>
    </source>
</evidence>
<keyword evidence="1" id="KW-0472">Membrane</keyword>
<sequence>MSNAIIDNRIKKYKNITTINPYVQNFYEYKNQEFKNTKQLTYNDKSYTISYLTNKEMIIASLDVGYSLSDDELEGYFFDKAYEELGLDEEKEYAISYQKRDDDKDSYVYNLFIAEPDKVDSYFTDVLHETKYIDLLIPAPLLFKTLYKNQVLENRDAHCYIYFTMKDAFVTIYKDGNFIYSKSLEFSLEQIYEKYCALIGEKVDKEEFFEVLNSEGLKTSNTQYQQNLMKIFGEIFLQINDIVIYAKRAYNIESIQKLFLGSINSPIIGLSDYGYNYLGIPTFNLDFNFDIKNDEWYVDQLQYLMLKSGLDYIDEPSKTLNISTYPRAPIFAKRASGQFIISFIVTSLLALGLPLFYLVPAYSLEAYNVKLSNDNTLLSDEATKYKGILGEKKKIIAANKTELKGLQAMFERKAKTLTSIYNKKVNYKFKSNFLHIFSKDLEKFSVNLEQILSKDDSFTFHLLSKDEKNITKYIKYVSKQYFNEIRIIDIKRIELDEKDSMYRGILKVDYR</sequence>
<keyword evidence="1" id="KW-0812">Transmembrane</keyword>
<feature type="transmembrane region" description="Helical" evidence="1">
    <location>
        <begin position="339"/>
        <end position="359"/>
    </location>
</feature>
<gene>
    <name evidence="2" type="ORF">HELGO_WM19383</name>
</gene>